<dbReference type="SUPFAM" id="SSF52113">
    <property type="entry name" value="BRCT domain"/>
    <property type="match status" value="5"/>
</dbReference>
<keyword evidence="2" id="KW-0863">Zinc-finger</keyword>
<reference evidence="7 8" key="1">
    <citation type="submission" date="2019-12" db="EMBL/GenBank/DDBJ databases">
        <title>Chromosome-level assembly of the Caenorhabditis remanei genome.</title>
        <authorList>
            <person name="Teterina A.A."/>
            <person name="Willis J.H."/>
            <person name="Phillips P.C."/>
        </authorList>
    </citation>
    <scope>NUCLEOTIDE SEQUENCE [LARGE SCALE GENOMIC DNA]</scope>
    <source>
        <strain evidence="7 8">PX506</strain>
        <tissue evidence="7">Whole organism</tissue>
    </source>
</reference>
<feature type="domain" description="C2H2-type" evidence="5">
    <location>
        <begin position="1378"/>
        <end position="1406"/>
    </location>
</feature>
<dbReference type="GeneID" id="9810452"/>
<feature type="domain" description="C2H2-type" evidence="5">
    <location>
        <begin position="1474"/>
        <end position="1502"/>
    </location>
</feature>
<organism evidence="7 8">
    <name type="scientific">Caenorhabditis remanei</name>
    <name type="common">Caenorhabditis vulgaris</name>
    <dbReference type="NCBI Taxonomy" id="31234"/>
    <lineage>
        <taxon>Eukaryota</taxon>
        <taxon>Metazoa</taxon>
        <taxon>Ecdysozoa</taxon>
        <taxon>Nematoda</taxon>
        <taxon>Chromadorea</taxon>
        <taxon>Rhabditida</taxon>
        <taxon>Rhabditina</taxon>
        <taxon>Rhabditomorpha</taxon>
        <taxon>Rhabditoidea</taxon>
        <taxon>Rhabditidae</taxon>
        <taxon>Peloderinae</taxon>
        <taxon>Caenorhabditis</taxon>
    </lineage>
</organism>
<evidence type="ECO:0000259" key="5">
    <source>
        <dbReference type="PROSITE" id="PS50157"/>
    </source>
</evidence>
<evidence type="ECO:0000256" key="3">
    <source>
        <dbReference type="SAM" id="Coils"/>
    </source>
</evidence>
<dbReference type="InterPro" id="IPR036236">
    <property type="entry name" value="Znf_C2H2_sf"/>
</dbReference>
<keyword evidence="3" id="KW-0175">Coiled coil</keyword>
<dbReference type="KEGG" id="crq:GCK72_002381"/>
<feature type="coiled-coil region" evidence="3">
    <location>
        <begin position="851"/>
        <end position="910"/>
    </location>
</feature>
<dbReference type="PANTHER" id="PTHR13561">
    <property type="entry name" value="DNA REPLICATION REGULATOR DPB11-RELATED"/>
    <property type="match status" value="1"/>
</dbReference>
<dbReference type="Pfam" id="PF16589">
    <property type="entry name" value="BRCT_2"/>
    <property type="match status" value="1"/>
</dbReference>
<protein>
    <submittedName>
        <fullName evidence="7">Uncharacterized protein</fullName>
    </submittedName>
</protein>
<feature type="domain" description="BRCT" evidence="6">
    <location>
        <begin position="878"/>
        <end position="959"/>
    </location>
</feature>
<sequence>MSVPPAPKKSRRNESNMIEEDSVICDDDNDDSSCTMYFVKLPDGKPTEQEDENFLDAYNIAKDSGVMPEWMDSESLDRIQSSDDFFILELYQKIGWMCGIASGDLYHETTHLLASRAEQTNKYKSAVSNSVKLMRKEWVEELWETSQTTMGKFSALSRDAVNSYRLRVFEGLEMAITSIDGTDRANLMQLVEEHGGKVYGNMSKPRCTHLISDKTSGKKYTKAVEWKTIKIVQTRWIRKCIDLGHLIDETKYHPKYLTAEHMRSSTPKKNTTVNESVPDVSAISGNGGRLCTSSFNVSSAMTPVDKSSRRQSGSYVSTTSTSIVASTTIMSTDITIGRTSAARKHDQFSTPLARQSSIPLARIPTTQSISTQDPADSALDPIDELRKLIDEGHSDLFENCLFYICGVDEKRMEKWRRFLNETGATRAPKFESATNVVVIAPNQQERMALRKFMQQEDIAIVTAQWVVECVKRRTMVPADGFVWTENIMDESQWQSQNDDYAQTGMSQPNKTSSIEFIFANHTYGVHPSSFGRDDAKKLSENIRELGGQIERTLEKAEFVVFGHSATMHELLVYDTVVTDFYIDSCRTEGYRAGPKKHPLFVPLPKPPIQIFSHCRFFLICSLSSHSHLCKYVGAIIRTNGGAVIDEMDSKAYKIMITKGPIDEPQHRARTADYSWIIASVSRGSLLPINNYLYKENAEPLLNFQRDDDVWMKIQERDTTEELEQEIEDRHKVQDKPVQTREGKKTDLSTPYVNPYFPDLRKPYKMNLNLDNANEYIDNMESPARDTQESITNSRVGSILRKAVINTGRRTEKENEPATCQVLNSRVAMTENRRTVSSTPVLVREIDRAARYMAMDESFAEQNQEHEELNRQYAMQPRFLLSVSSMNPQEIQELQEAIKQLGGRIEKEYNRDVTHLIASNMQRTPKVLCSIAAGKWCLTPDYVTQSTASGRWVDEKRFEWSYDKLPKVSEKENHPKDRDNRKILEKLVSVCRLWRTKIEQMPITSSVSMESRVNGAFTGWRCVIHEEDKKTLQVASILEAGGAVVYYISEYIQISSIKPNRVFAFKDFNWNIQSAAMLKRDNMPLYIIEIIYEYLVDKDNLDYASKYHLVVSTMAEVITLSDDDDDIIDITPKPAPDVLRTSTSLNQVDNSLGATAHISTVSKINLEQFGIRTLANVLGRNQSSSQNAGFNPLQSYALPPVIAHTSFQNSIPRALKRPSPSPAVPNVSHQSTPSLRQRNSQNTTVPAVYNGHYMFEATEGYEPSRRSSRFSTKKLEGQFVCSFNAAKCYKLCDSVVGFINHLWSHIVYDPPFIPRKKKETQTQVRIPSNFHDTAALSKWSVLALKKIRTCEYCQAVFKTIYLMHQHRSKCHFDQDKTKTICNICEINFESTSILEAHKRKHISGEAPYKCKKCNYRTSVRAYFYEHFIERHINETLVCPICLYQEELRPTARRSKHIFVNSFVEHMQRHSTSAQYRCHMCSLTFNDRASLDYHRGQDHTLLDPLWQVHERPKIHEKVEVERMSNPKKISILQKKFLQTPEGHRISNEVACDEDEERQGYDLTCTGNTLFECECGFSSWNGNRAASHYHRCRKTIKCVFKDIERDKGLIRNDGDPKDELDIFAVYPQPTLQEEEAEALQEAALQKLHLKKDAPIKLRTDTIVYPEDEDFLLLKVFSTNKESDAIIARCIASIVTEGD</sequence>
<name>A0A6A5HX91_CAERE</name>
<feature type="domain" description="BRCT" evidence="6">
    <location>
        <begin position="606"/>
        <end position="693"/>
    </location>
</feature>
<dbReference type="GO" id="GO:0033314">
    <property type="term" value="P:mitotic DNA replication checkpoint signaling"/>
    <property type="evidence" value="ECO:0007669"/>
    <property type="project" value="TreeGrafter"/>
</dbReference>
<dbReference type="SMART" id="SM00355">
    <property type="entry name" value="ZnF_C2H2"/>
    <property type="match status" value="5"/>
</dbReference>
<dbReference type="PROSITE" id="PS50157">
    <property type="entry name" value="ZINC_FINGER_C2H2_2"/>
    <property type="match status" value="2"/>
</dbReference>
<dbReference type="SMART" id="SM00292">
    <property type="entry name" value="BRCT"/>
    <property type="match status" value="5"/>
</dbReference>
<evidence type="ECO:0000256" key="2">
    <source>
        <dbReference type="PROSITE-ProRule" id="PRU00042"/>
    </source>
</evidence>
<dbReference type="FunFam" id="3.40.50.10190:FF:000173">
    <property type="entry name" value="Protein CBR-MUS-101"/>
    <property type="match status" value="1"/>
</dbReference>
<dbReference type="PROSITE" id="PS00028">
    <property type="entry name" value="ZINC_FINGER_C2H2_1"/>
    <property type="match status" value="3"/>
</dbReference>
<dbReference type="GO" id="GO:0006270">
    <property type="term" value="P:DNA replication initiation"/>
    <property type="evidence" value="ECO:0007669"/>
    <property type="project" value="TreeGrafter"/>
</dbReference>
<gene>
    <name evidence="7" type="ORF">GCK72_002381</name>
</gene>
<dbReference type="Proteomes" id="UP000483820">
    <property type="component" value="Chromosome I"/>
</dbReference>
<dbReference type="Gene3D" id="3.30.160.60">
    <property type="entry name" value="Classic Zinc Finger"/>
    <property type="match status" value="1"/>
</dbReference>
<dbReference type="Gene3D" id="3.40.50.10190">
    <property type="entry name" value="BRCT domain"/>
    <property type="match status" value="7"/>
</dbReference>
<feature type="compositionally biased region" description="Acidic residues" evidence="4">
    <location>
        <begin position="17"/>
        <end position="30"/>
    </location>
</feature>
<dbReference type="CDD" id="cd17731">
    <property type="entry name" value="BRCT_TopBP1_rpt2_like"/>
    <property type="match status" value="1"/>
</dbReference>
<dbReference type="GO" id="GO:0008270">
    <property type="term" value="F:zinc ion binding"/>
    <property type="evidence" value="ECO:0007669"/>
    <property type="project" value="UniProtKB-KW"/>
</dbReference>
<dbReference type="FunFam" id="3.40.50.10190:FF:000146">
    <property type="entry name" value="BRCT domain protein (Eurofung)"/>
    <property type="match status" value="1"/>
</dbReference>
<keyword evidence="2" id="KW-0862">Zinc</keyword>
<evidence type="ECO:0000313" key="7">
    <source>
        <dbReference type="EMBL" id="KAF1770562.1"/>
    </source>
</evidence>
<dbReference type="CTD" id="9810452"/>
<feature type="region of interest" description="Disordered" evidence="4">
    <location>
        <begin position="1"/>
        <end position="30"/>
    </location>
</feature>
<dbReference type="CDD" id="cd17738">
    <property type="entry name" value="BRCT_TopBP1_rpt7"/>
    <property type="match status" value="1"/>
</dbReference>
<dbReference type="InterPro" id="IPR059215">
    <property type="entry name" value="BRCT2_TopBP1-like"/>
</dbReference>
<feature type="region of interest" description="Disordered" evidence="4">
    <location>
        <begin position="722"/>
        <end position="751"/>
    </location>
</feature>
<feature type="domain" description="BRCT" evidence="6">
    <location>
        <begin position="164"/>
        <end position="254"/>
    </location>
</feature>
<comment type="caution">
    <text evidence="7">The sequence shown here is derived from an EMBL/GenBank/DDBJ whole genome shotgun (WGS) entry which is preliminary data.</text>
</comment>
<evidence type="ECO:0000313" key="8">
    <source>
        <dbReference type="Proteomes" id="UP000483820"/>
    </source>
</evidence>
<dbReference type="SUPFAM" id="SSF57667">
    <property type="entry name" value="beta-beta-alpha zinc fingers"/>
    <property type="match status" value="1"/>
</dbReference>
<proteinExistence type="predicted"/>
<evidence type="ECO:0000256" key="1">
    <source>
        <dbReference type="ARBA" id="ARBA00022737"/>
    </source>
</evidence>
<dbReference type="Pfam" id="PF12738">
    <property type="entry name" value="PTCB-BRCT"/>
    <property type="match status" value="1"/>
</dbReference>
<dbReference type="PROSITE" id="PS50172">
    <property type="entry name" value="BRCT"/>
    <property type="match status" value="4"/>
</dbReference>
<dbReference type="PANTHER" id="PTHR13561:SF20">
    <property type="entry name" value="DNA TOPOISOMERASE 2-BINDING PROTEIN 1"/>
    <property type="match status" value="1"/>
</dbReference>
<feature type="compositionally biased region" description="Polar residues" evidence="4">
    <location>
        <begin position="1226"/>
        <end position="1242"/>
    </location>
</feature>
<dbReference type="FunFam" id="3.40.50.10190:FF:000010">
    <property type="entry name" value="DNA topoisomerase II binding protein 1"/>
    <property type="match status" value="1"/>
</dbReference>
<dbReference type="Pfam" id="PF00533">
    <property type="entry name" value="BRCT"/>
    <property type="match status" value="3"/>
</dbReference>
<dbReference type="RefSeq" id="XP_053592044.1">
    <property type="nucleotide sequence ID" value="XM_053723399.1"/>
</dbReference>
<keyword evidence="1" id="KW-0677">Repeat</keyword>
<feature type="domain" description="BRCT" evidence="6">
    <location>
        <begin position="392"/>
        <end position="483"/>
    </location>
</feature>
<dbReference type="InterPro" id="IPR013087">
    <property type="entry name" value="Znf_C2H2_type"/>
</dbReference>
<feature type="region of interest" description="Disordered" evidence="4">
    <location>
        <begin position="1211"/>
        <end position="1242"/>
    </location>
</feature>
<accession>A0A6A5HX91</accession>
<dbReference type="InterPro" id="IPR001357">
    <property type="entry name" value="BRCT_dom"/>
</dbReference>
<dbReference type="EMBL" id="WUAV01000001">
    <property type="protein sequence ID" value="KAF1770562.1"/>
    <property type="molecule type" value="Genomic_DNA"/>
</dbReference>
<evidence type="ECO:0000259" key="6">
    <source>
        <dbReference type="PROSITE" id="PS50172"/>
    </source>
</evidence>
<dbReference type="InterPro" id="IPR036420">
    <property type="entry name" value="BRCT_dom_sf"/>
</dbReference>
<evidence type="ECO:0000256" key="4">
    <source>
        <dbReference type="SAM" id="MobiDB-lite"/>
    </source>
</evidence>
<keyword evidence="2" id="KW-0479">Metal-binding</keyword>
<dbReference type="GO" id="GO:0007095">
    <property type="term" value="P:mitotic G2 DNA damage checkpoint signaling"/>
    <property type="evidence" value="ECO:0007669"/>
    <property type="project" value="TreeGrafter"/>
</dbReference>
<feature type="compositionally biased region" description="Basic and acidic residues" evidence="4">
    <location>
        <begin position="727"/>
        <end position="746"/>
    </location>
</feature>